<organism evidence="2 3">
    <name type="scientific">Botryotinia fuckeliana (strain T4)</name>
    <name type="common">Noble rot fungus</name>
    <name type="synonym">Botrytis cinerea</name>
    <dbReference type="NCBI Taxonomy" id="999810"/>
    <lineage>
        <taxon>Eukaryota</taxon>
        <taxon>Fungi</taxon>
        <taxon>Dikarya</taxon>
        <taxon>Ascomycota</taxon>
        <taxon>Pezizomycotina</taxon>
        <taxon>Leotiomycetes</taxon>
        <taxon>Helotiales</taxon>
        <taxon>Sclerotiniaceae</taxon>
        <taxon>Botrytis</taxon>
    </lineage>
</organism>
<feature type="signal peptide" evidence="1">
    <location>
        <begin position="1"/>
        <end position="17"/>
    </location>
</feature>
<gene>
    <name evidence="2" type="ORF">BofuT4_uP127190.1</name>
</gene>
<dbReference type="Proteomes" id="UP000008177">
    <property type="component" value="Unplaced contigs"/>
</dbReference>
<protein>
    <recommendedName>
        <fullName evidence="4">Secreted protein</fullName>
    </recommendedName>
</protein>
<dbReference type="EMBL" id="FQ790351">
    <property type="protein sequence ID" value="CCD54671.1"/>
    <property type="molecule type" value="Genomic_DNA"/>
</dbReference>
<evidence type="ECO:0000313" key="3">
    <source>
        <dbReference type="Proteomes" id="UP000008177"/>
    </source>
</evidence>
<evidence type="ECO:0008006" key="4">
    <source>
        <dbReference type="Google" id="ProtNLM"/>
    </source>
</evidence>
<reference evidence="3" key="1">
    <citation type="journal article" date="2011" name="PLoS Genet.">
        <title>Genomic analysis of the necrotrophic fungal pathogens Sclerotinia sclerotiorum and Botrytis cinerea.</title>
        <authorList>
            <person name="Amselem J."/>
            <person name="Cuomo C.A."/>
            <person name="van Kan J.A."/>
            <person name="Viaud M."/>
            <person name="Benito E.P."/>
            <person name="Couloux A."/>
            <person name="Coutinho P.M."/>
            <person name="de Vries R.P."/>
            <person name="Dyer P.S."/>
            <person name="Fillinger S."/>
            <person name="Fournier E."/>
            <person name="Gout L."/>
            <person name="Hahn M."/>
            <person name="Kohn L."/>
            <person name="Lapalu N."/>
            <person name="Plummer K.M."/>
            <person name="Pradier J.M."/>
            <person name="Quevillon E."/>
            <person name="Sharon A."/>
            <person name="Simon A."/>
            <person name="ten Have A."/>
            <person name="Tudzynski B."/>
            <person name="Tudzynski P."/>
            <person name="Wincker P."/>
            <person name="Andrew M."/>
            <person name="Anthouard V."/>
            <person name="Beever R.E."/>
            <person name="Beffa R."/>
            <person name="Benoit I."/>
            <person name="Bouzid O."/>
            <person name="Brault B."/>
            <person name="Chen Z."/>
            <person name="Choquer M."/>
            <person name="Collemare J."/>
            <person name="Cotton P."/>
            <person name="Danchin E.G."/>
            <person name="Da Silva C."/>
            <person name="Gautier A."/>
            <person name="Giraud C."/>
            <person name="Giraud T."/>
            <person name="Gonzalez C."/>
            <person name="Grossetete S."/>
            <person name="Guldener U."/>
            <person name="Henrissat B."/>
            <person name="Howlett B.J."/>
            <person name="Kodira C."/>
            <person name="Kretschmer M."/>
            <person name="Lappartient A."/>
            <person name="Leroch M."/>
            <person name="Levis C."/>
            <person name="Mauceli E."/>
            <person name="Neuveglise C."/>
            <person name="Oeser B."/>
            <person name="Pearson M."/>
            <person name="Poulain J."/>
            <person name="Poussereau N."/>
            <person name="Quesneville H."/>
            <person name="Rascle C."/>
            <person name="Schumacher J."/>
            <person name="Segurens B."/>
            <person name="Sexton A."/>
            <person name="Silva E."/>
            <person name="Sirven C."/>
            <person name="Soanes D.M."/>
            <person name="Talbot N.J."/>
            <person name="Templeton M."/>
            <person name="Yandava C."/>
            <person name="Yarden O."/>
            <person name="Zeng Q."/>
            <person name="Rollins J.A."/>
            <person name="Lebrun M.H."/>
            <person name="Dickman M."/>
        </authorList>
    </citation>
    <scope>NUCLEOTIDE SEQUENCE [LARGE SCALE GENOMIC DNA]</scope>
    <source>
        <strain evidence="3">T4</strain>
    </source>
</reference>
<keyword evidence="1" id="KW-0732">Signal</keyword>
<dbReference type="InParanoid" id="G2YSS3"/>
<dbReference type="HOGENOM" id="CLU_2573633_0_0_1"/>
<dbReference type="AlphaFoldDB" id="G2YSS3"/>
<evidence type="ECO:0000313" key="2">
    <source>
        <dbReference type="EMBL" id="CCD54671.1"/>
    </source>
</evidence>
<accession>G2YSS3</accession>
<name>G2YSS3_BOTF4</name>
<evidence type="ECO:0000256" key="1">
    <source>
        <dbReference type="SAM" id="SignalP"/>
    </source>
</evidence>
<feature type="chain" id="PRO_5003440796" description="Secreted protein" evidence="1">
    <location>
        <begin position="18"/>
        <end position="81"/>
    </location>
</feature>
<proteinExistence type="predicted"/>
<sequence length="81" mass="9025">MWLAGIWLAGIWLAGRSGKKRDGRNGHFLVRCEGGGTKLMTTRNCANWDDASIREREGNGITGHAHMDAESQRVINKCAKW</sequence>